<evidence type="ECO:0000313" key="2">
    <source>
        <dbReference type="Proteomes" id="UP001234297"/>
    </source>
</evidence>
<dbReference type="Proteomes" id="UP001234297">
    <property type="component" value="Chromosome 8"/>
</dbReference>
<accession>A0ACC2LID5</accession>
<sequence length="91" mass="10993">MARTSSSFFHQQRRRLRQRPASPPAATTKMKKAPMQALFPIFHVTDRGYNQDLFFFLLWMLQSIRKNTRSSLYIDLYFLHCNCDFYNFDFN</sequence>
<protein>
    <submittedName>
        <fullName evidence="1">Uncharacterized protein</fullName>
    </submittedName>
</protein>
<proteinExistence type="predicted"/>
<evidence type="ECO:0000313" key="1">
    <source>
        <dbReference type="EMBL" id="KAJ8632991.1"/>
    </source>
</evidence>
<dbReference type="EMBL" id="CM056816">
    <property type="protein sequence ID" value="KAJ8632991.1"/>
    <property type="molecule type" value="Genomic_DNA"/>
</dbReference>
<gene>
    <name evidence="1" type="ORF">MRB53_026327</name>
</gene>
<organism evidence="1 2">
    <name type="scientific">Persea americana</name>
    <name type="common">Avocado</name>
    <dbReference type="NCBI Taxonomy" id="3435"/>
    <lineage>
        <taxon>Eukaryota</taxon>
        <taxon>Viridiplantae</taxon>
        <taxon>Streptophyta</taxon>
        <taxon>Embryophyta</taxon>
        <taxon>Tracheophyta</taxon>
        <taxon>Spermatophyta</taxon>
        <taxon>Magnoliopsida</taxon>
        <taxon>Magnoliidae</taxon>
        <taxon>Laurales</taxon>
        <taxon>Lauraceae</taxon>
        <taxon>Persea</taxon>
    </lineage>
</organism>
<name>A0ACC2LID5_PERAE</name>
<reference evidence="1 2" key="1">
    <citation type="journal article" date="2022" name="Hortic Res">
        <title>A haplotype resolved chromosomal level avocado genome allows analysis of novel avocado genes.</title>
        <authorList>
            <person name="Nath O."/>
            <person name="Fletcher S.J."/>
            <person name="Hayward A."/>
            <person name="Shaw L.M."/>
            <person name="Masouleh A.K."/>
            <person name="Furtado A."/>
            <person name="Henry R.J."/>
            <person name="Mitter N."/>
        </authorList>
    </citation>
    <scope>NUCLEOTIDE SEQUENCE [LARGE SCALE GENOMIC DNA]</scope>
    <source>
        <strain evidence="2">cv. Hass</strain>
    </source>
</reference>
<keyword evidence="2" id="KW-1185">Reference proteome</keyword>
<comment type="caution">
    <text evidence="1">The sequence shown here is derived from an EMBL/GenBank/DDBJ whole genome shotgun (WGS) entry which is preliminary data.</text>
</comment>